<dbReference type="Proteomes" id="UP001148834">
    <property type="component" value="Unassembled WGS sequence"/>
</dbReference>
<evidence type="ECO:0000313" key="1">
    <source>
        <dbReference type="EMBL" id="MDD2167332.1"/>
    </source>
</evidence>
<organism evidence="1 2">
    <name type="scientific">Glaesserella parasuis</name>
    <name type="common">Haemophilus parasuis</name>
    <dbReference type="NCBI Taxonomy" id="738"/>
    <lineage>
        <taxon>Bacteria</taxon>
        <taxon>Pseudomonadati</taxon>
        <taxon>Pseudomonadota</taxon>
        <taxon>Gammaproteobacteria</taxon>
        <taxon>Pasteurellales</taxon>
        <taxon>Pasteurellaceae</taxon>
        <taxon>Glaesserella</taxon>
    </lineage>
</organism>
<name>A0A084EXC5_GLAPU</name>
<protein>
    <submittedName>
        <fullName evidence="1">SMI1/KNR4 family protein</fullName>
    </submittedName>
</protein>
<dbReference type="OrthoDB" id="5690754at2"/>
<accession>A0A084EXC5</accession>
<dbReference type="AlphaFoldDB" id="A0A084EXC5"/>
<dbReference type="SUPFAM" id="SSF160631">
    <property type="entry name" value="SMI1/KNR4-like"/>
    <property type="match status" value="1"/>
</dbReference>
<dbReference type="RefSeq" id="WP_042905859.1">
    <property type="nucleotide sequence ID" value="NZ_CP054198.1"/>
</dbReference>
<sequence length="120" mass="14228">MRNTFRVYSPYALDGFIYPSKYLELSNDLTEISKIPFFSWWFEDCDDSELEIYTQALEHFTGIKNLISFARDGDWAACFNLLDRSGDPKVYVYDLGNRNNHYEVKNFEEWLKLVISEAQK</sequence>
<dbReference type="InterPro" id="IPR037883">
    <property type="entry name" value="Knr4/Smi1-like_sf"/>
</dbReference>
<gene>
    <name evidence="1" type="ORF">N5925_01675</name>
</gene>
<proteinExistence type="predicted"/>
<reference evidence="1" key="1">
    <citation type="submission" date="2022-09" db="EMBL/GenBank/DDBJ databases">
        <title>Molecular characterization of Glaesserella parasuis strains circulating in commercial swine farms using whole-genome sequencing.</title>
        <authorList>
            <person name="Mugabi R."/>
            <person name="Clavijo M."/>
            <person name="Li G."/>
        </authorList>
    </citation>
    <scope>NUCLEOTIDE SEQUENCE</scope>
    <source>
        <strain evidence="1">0435-53</strain>
    </source>
</reference>
<evidence type="ECO:0000313" key="2">
    <source>
        <dbReference type="Proteomes" id="UP001148834"/>
    </source>
</evidence>
<comment type="caution">
    <text evidence="1">The sequence shown here is derived from an EMBL/GenBank/DDBJ whole genome shotgun (WGS) entry which is preliminary data.</text>
</comment>
<dbReference type="Gene3D" id="3.40.1580.10">
    <property type="entry name" value="SMI1/KNR4-like"/>
    <property type="match status" value="1"/>
</dbReference>
<dbReference type="EMBL" id="JAODIR010000005">
    <property type="protein sequence ID" value="MDD2167332.1"/>
    <property type="molecule type" value="Genomic_DNA"/>
</dbReference>